<dbReference type="InterPro" id="IPR029058">
    <property type="entry name" value="AB_hydrolase_fold"/>
</dbReference>
<dbReference type="AlphaFoldDB" id="A0A6H0S175"/>
<keyword evidence="2" id="KW-0378">Hydrolase</keyword>
<evidence type="ECO:0000313" key="2">
    <source>
        <dbReference type="EMBL" id="QIV80944.1"/>
    </source>
</evidence>
<dbReference type="SUPFAM" id="SSF53474">
    <property type="entry name" value="alpha/beta-Hydrolases"/>
    <property type="match status" value="1"/>
</dbReference>
<feature type="domain" description="AB hydrolase-1" evidence="1">
    <location>
        <begin position="81"/>
        <end position="307"/>
    </location>
</feature>
<dbReference type="InterPro" id="IPR000073">
    <property type="entry name" value="AB_hydrolase_1"/>
</dbReference>
<dbReference type="PANTHER" id="PTHR43798:SF33">
    <property type="entry name" value="HYDROLASE, PUTATIVE (AFU_ORTHOLOGUE AFUA_2G14860)-RELATED"/>
    <property type="match status" value="1"/>
</dbReference>
<dbReference type="Pfam" id="PF12697">
    <property type="entry name" value="Abhydrolase_6"/>
    <property type="match status" value="1"/>
</dbReference>
<dbReference type="InterPro" id="IPR050266">
    <property type="entry name" value="AB_hydrolase_sf"/>
</dbReference>
<name>A0A6H0S175_9MYCO</name>
<evidence type="ECO:0000259" key="1">
    <source>
        <dbReference type="Pfam" id="PF12697"/>
    </source>
</evidence>
<protein>
    <submittedName>
        <fullName evidence="2">Alpha/beta hydrolase</fullName>
    </submittedName>
</protein>
<proteinExistence type="predicted"/>
<dbReference type="EMBL" id="CP038799">
    <property type="protein sequence ID" value="QIV80944.1"/>
    <property type="molecule type" value="Genomic_DNA"/>
</dbReference>
<dbReference type="Proteomes" id="UP000501849">
    <property type="component" value="Chromosome"/>
</dbReference>
<evidence type="ECO:0000313" key="3">
    <source>
        <dbReference type="Proteomes" id="UP000501849"/>
    </source>
</evidence>
<dbReference type="KEGG" id="mfre:EXE63_08665"/>
<dbReference type="Gene3D" id="3.40.50.1820">
    <property type="entry name" value="alpha/beta hydrolase"/>
    <property type="match status" value="1"/>
</dbReference>
<reference evidence="2 3" key="1">
    <citation type="submission" date="2019-04" db="EMBL/GenBank/DDBJ databases">
        <title>Draft, Whole-Genome Sequence of the Anthracene-degrading Mycobacterium frederiksbergense LB501T, Isolated from a Polycyclic Aromatic Hydrocarbon (PAH)-Contaminated Soil.</title>
        <authorList>
            <person name="Augelletti F."/>
        </authorList>
    </citation>
    <scope>NUCLEOTIDE SEQUENCE [LARGE SCALE GENOMIC DNA]</scope>
    <source>
        <strain evidence="2 3">LB 501T</strain>
    </source>
</reference>
<dbReference type="RefSeq" id="WP_168141603.1">
    <property type="nucleotide sequence ID" value="NZ_CP038799.1"/>
</dbReference>
<dbReference type="GO" id="GO:0016020">
    <property type="term" value="C:membrane"/>
    <property type="evidence" value="ECO:0007669"/>
    <property type="project" value="TreeGrafter"/>
</dbReference>
<organism evidence="2 3">
    <name type="scientific">Mycolicibacterium frederiksbergense</name>
    <dbReference type="NCBI Taxonomy" id="117567"/>
    <lineage>
        <taxon>Bacteria</taxon>
        <taxon>Bacillati</taxon>
        <taxon>Actinomycetota</taxon>
        <taxon>Actinomycetes</taxon>
        <taxon>Mycobacteriales</taxon>
        <taxon>Mycobacteriaceae</taxon>
        <taxon>Mycolicibacterium</taxon>
    </lineage>
</organism>
<dbReference type="PANTHER" id="PTHR43798">
    <property type="entry name" value="MONOACYLGLYCEROL LIPASE"/>
    <property type="match status" value="1"/>
</dbReference>
<accession>A0A6H0S175</accession>
<gene>
    <name evidence="2" type="ORF">EXE63_08665</name>
</gene>
<sequence>MDGHSNQGEPTNLAGIELVIPAVNIASRQRIGHFVSQDAFTRYLDAYRAAAPAFSAQFDVPTGLGAVRVYRYDGPAGPTPVLLLPGRGSGSPMWRTNLASLVAQRTVFSLDLLGDAGLSVQSGPIADAADEARWLDEVIAGLGLARVHLLGVSMGGWLAVNAAVRTPDRIASIMVLDPAMTFGRVPAKAVIASIALVVPRFPGGLRRRVMSWLAGGAPVDETLPEAELLDAAARGFVVRQPAPRVFADDALRALSLPVLAIIAGRSVIHHPARAADRARGLLATGQVELWPDASHAVSGEFPDRIAERSRRFFGAVELR</sequence>
<dbReference type="GO" id="GO:0016787">
    <property type="term" value="F:hydrolase activity"/>
    <property type="evidence" value="ECO:0007669"/>
    <property type="project" value="UniProtKB-KW"/>
</dbReference>
<keyword evidence="3" id="KW-1185">Reference proteome</keyword>